<dbReference type="Gene3D" id="1.10.510.10">
    <property type="entry name" value="Transferase(Phosphotransferase) domain 1"/>
    <property type="match status" value="1"/>
</dbReference>
<sequence length="133" mass="15240">MDKVNHPTALKLYGHGPVNFNKKRLTFILELTKIDLDTILELERESNAPDGWYLTPKLIVIYGIASAMKYLHSLNIIHCDLKPANILLDEYLFPKVGDFGLSKILHRYNIDQSENDAKGTPSYMAPEIWCYCI</sequence>
<dbReference type="Pfam" id="PF00069">
    <property type="entry name" value="Pkinase"/>
    <property type="match status" value="1"/>
</dbReference>
<dbReference type="InterPro" id="IPR011009">
    <property type="entry name" value="Kinase-like_dom_sf"/>
</dbReference>
<dbReference type="PANTHER" id="PTHR47975:SF33">
    <property type="entry name" value="RECEPTOR-LIKE SERINE_THREONINE-PROTEIN KINASE"/>
    <property type="match status" value="1"/>
</dbReference>
<dbReference type="InterPro" id="IPR008271">
    <property type="entry name" value="Ser/Thr_kinase_AS"/>
</dbReference>
<evidence type="ECO:0000313" key="3">
    <source>
        <dbReference type="Proteomes" id="UP001470230"/>
    </source>
</evidence>
<dbReference type="PROSITE" id="PS00108">
    <property type="entry name" value="PROTEIN_KINASE_ST"/>
    <property type="match status" value="1"/>
</dbReference>
<evidence type="ECO:0000313" key="2">
    <source>
        <dbReference type="EMBL" id="KAK8854395.1"/>
    </source>
</evidence>
<keyword evidence="3" id="KW-1185">Reference proteome</keyword>
<dbReference type="EMBL" id="JAPFFF010000021">
    <property type="protein sequence ID" value="KAK8854395.1"/>
    <property type="molecule type" value="Genomic_DNA"/>
</dbReference>
<dbReference type="PROSITE" id="PS50011">
    <property type="entry name" value="PROTEIN_KINASE_DOM"/>
    <property type="match status" value="1"/>
</dbReference>
<dbReference type="SUPFAM" id="SSF56112">
    <property type="entry name" value="Protein kinase-like (PK-like)"/>
    <property type="match status" value="1"/>
</dbReference>
<organism evidence="2 3">
    <name type="scientific">Tritrichomonas musculus</name>
    <dbReference type="NCBI Taxonomy" id="1915356"/>
    <lineage>
        <taxon>Eukaryota</taxon>
        <taxon>Metamonada</taxon>
        <taxon>Parabasalia</taxon>
        <taxon>Tritrichomonadida</taxon>
        <taxon>Tritrichomonadidae</taxon>
        <taxon>Tritrichomonas</taxon>
    </lineage>
</organism>
<comment type="caution">
    <text evidence="2">The sequence shown here is derived from an EMBL/GenBank/DDBJ whole genome shotgun (WGS) entry which is preliminary data.</text>
</comment>
<dbReference type="PANTHER" id="PTHR47975">
    <property type="entry name" value="S-LOCUS LECTIN KINASE FAMILY PROTEIN"/>
    <property type="match status" value="1"/>
</dbReference>
<reference evidence="2 3" key="1">
    <citation type="submission" date="2024-04" db="EMBL/GenBank/DDBJ databases">
        <title>Tritrichomonas musculus Genome.</title>
        <authorList>
            <person name="Alves-Ferreira E."/>
            <person name="Grigg M."/>
            <person name="Lorenzi H."/>
            <person name="Galac M."/>
        </authorList>
    </citation>
    <scope>NUCLEOTIDE SEQUENCE [LARGE SCALE GENOMIC DNA]</scope>
    <source>
        <strain evidence="2 3">EAF2021</strain>
    </source>
</reference>
<name>A0ABR2HXN7_9EUKA</name>
<evidence type="ECO:0000259" key="1">
    <source>
        <dbReference type="PROSITE" id="PS50011"/>
    </source>
</evidence>
<feature type="domain" description="Protein kinase" evidence="1">
    <location>
        <begin position="1"/>
        <end position="133"/>
    </location>
</feature>
<protein>
    <recommendedName>
        <fullName evidence="1">Protein kinase domain-containing protein</fullName>
    </recommendedName>
</protein>
<gene>
    <name evidence="2" type="ORF">M9Y10_016957</name>
</gene>
<dbReference type="Proteomes" id="UP001470230">
    <property type="component" value="Unassembled WGS sequence"/>
</dbReference>
<dbReference type="InterPro" id="IPR000719">
    <property type="entry name" value="Prot_kinase_dom"/>
</dbReference>
<proteinExistence type="predicted"/>
<accession>A0ABR2HXN7</accession>